<evidence type="ECO:0000259" key="3">
    <source>
        <dbReference type="PROSITE" id="PS50158"/>
    </source>
</evidence>
<evidence type="ECO:0000256" key="1">
    <source>
        <dbReference type="PROSITE-ProRule" id="PRU00047"/>
    </source>
</evidence>
<dbReference type="Gene3D" id="4.10.60.10">
    <property type="entry name" value="Zinc finger, CCHC-type"/>
    <property type="match status" value="1"/>
</dbReference>
<gene>
    <name evidence="4" type="ORF">LSH36_492g06042</name>
</gene>
<dbReference type="InterPro" id="IPR036875">
    <property type="entry name" value="Znf_CCHC_sf"/>
</dbReference>
<keyword evidence="1" id="KW-0479">Metal-binding</keyword>
<accession>A0AAD9J8N8</accession>
<dbReference type="SMART" id="SM00343">
    <property type="entry name" value="ZnF_C2HC"/>
    <property type="match status" value="2"/>
</dbReference>
<feature type="compositionally biased region" description="Basic and acidic residues" evidence="2">
    <location>
        <begin position="1"/>
        <end position="11"/>
    </location>
</feature>
<reference evidence="4" key="1">
    <citation type="journal article" date="2023" name="Mol. Biol. Evol.">
        <title>Third-Generation Sequencing Reveals the Adaptive Role of the Epigenome in Three Deep-Sea Polychaetes.</title>
        <authorList>
            <person name="Perez M."/>
            <person name="Aroh O."/>
            <person name="Sun Y."/>
            <person name="Lan Y."/>
            <person name="Juniper S.K."/>
            <person name="Young C.R."/>
            <person name="Angers B."/>
            <person name="Qian P.Y."/>
        </authorList>
    </citation>
    <scope>NUCLEOTIDE SEQUENCE</scope>
    <source>
        <strain evidence="4">P08H-3</strain>
    </source>
</reference>
<dbReference type="PROSITE" id="PS50158">
    <property type="entry name" value="ZF_CCHC"/>
    <property type="match status" value="1"/>
</dbReference>
<keyword evidence="1" id="KW-0862">Zinc</keyword>
<name>A0AAD9J8N8_9ANNE</name>
<feature type="domain" description="CCHC-type" evidence="3">
    <location>
        <begin position="212"/>
        <end position="225"/>
    </location>
</feature>
<sequence>MLRDGAKDTRTKRTTSSAASMDPERIRKAKVIRSRTLMLKLDPAGKPYSRLDVVLALATTALFKDNFDCLECLGPPLSRNAEWYITLSNEESKLKLINEVIKVNGKYGHFLPAGVSEYRARVHWLPSWIDIGTLWEALQNYKGVEVKQITSDKSTININPSINLRHSFIGPRSVIMRTDKIDNIPRIIQIKDPIFGEEREALVTVPHRPPLCLRCKQAGHMRAECATPYCTGCRQFGHREPECKSTGTYARAAGSAAPVSTEAAAMDEAVINITDKDSDKEEPMELPIPNPILTPVITGNSEVTKPTGESDTYPMVINQTPITSSWAEEITDKDLGQWETPPQAERRRRRQEKRPRERASSASTSLRRDSQSPKPRIKKK</sequence>
<dbReference type="GO" id="GO:0008270">
    <property type="term" value="F:zinc ion binding"/>
    <property type="evidence" value="ECO:0007669"/>
    <property type="project" value="UniProtKB-KW"/>
</dbReference>
<evidence type="ECO:0000256" key="2">
    <source>
        <dbReference type="SAM" id="MobiDB-lite"/>
    </source>
</evidence>
<dbReference type="SUPFAM" id="SSF57756">
    <property type="entry name" value="Retrovirus zinc finger-like domains"/>
    <property type="match status" value="1"/>
</dbReference>
<feature type="region of interest" description="Disordered" evidence="2">
    <location>
        <begin position="278"/>
        <end position="380"/>
    </location>
</feature>
<feature type="compositionally biased region" description="Polar residues" evidence="2">
    <location>
        <begin position="297"/>
        <end position="310"/>
    </location>
</feature>
<feature type="compositionally biased region" description="Polar residues" evidence="2">
    <location>
        <begin position="317"/>
        <end position="326"/>
    </location>
</feature>
<evidence type="ECO:0000313" key="4">
    <source>
        <dbReference type="EMBL" id="KAK2148534.1"/>
    </source>
</evidence>
<dbReference type="GO" id="GO:0003676">
    <property type="term" value="F:nucleic acid binding"/>
    <property type="evidence" value="ECO:0007669"/>
    <property type="project" value="InterPro"/>
</dbReference>
<dbReference type="AlphaFoldDB" id="A0AAD9J8N8"/>
<comment type="caution">
    <text evidence="4">The sequence shown here is derived from an EMBL/GenBank/DDBJ whole genome shotgun (WGS) entry which is preliminary data.</text>
</comment>
<feature type="region of interest" description="Disordered" evidence="2">
    <location>
        <begin position="1"/>
        <end position="22"/>
    </location>
</feature>
<keyword evidence="1" id="KW-0863">Zinc-finger</keyword>
<dbReference type="InterPro" id="IPR001878">
    <property type="entry name" value="Znf_CCHC"/>
</dbReference>
<keyword evidence="5" id="KW-1185">Reference proteome</keyword>
<proteinExistence type="predicted"/>
<protein>
    <recommendedName>
        <fullName evidence="3">CCHC-type domain-containing protein</fullName>
    </recommendedName>
</protein>
<dbReference type="Proteomes" id="UP001208570">
    <property type="component" value="Unassembled WGS sequence"/>
</dbReference>
<organism evidence="4 5">
    <name type="scientific">Paralvinella palmiformis</name>
    <dbReference type="NCBI Taxonomy" id="53620"/>
    <lineage>
        <taxon>Eukaryota</taxon>
        <taxon>Metazoa</taxon>
        <taxon>Spiralia</taxon>
        <taxon>Lophotrochozoa</taxon>
        <taxon>Annelida</taxon>
        <taxon>Polychaeta</taxon>
        <taxon>Sedentaria</taxon>
        <taxon>Canalipalpata</taxon>
        <taxon>Terebellida</taxon>
        <taxon>Terebelliformia</taxon>
        <taxon>Alvinellidae</taxon>
        <taxon>Paralvinella</taxon>
    </lineage>
</organism>
<evidence type="ECO:0000313" key="5">
    <source>
        <dbReference type="Proteomes" id="UP001208570"/>
    </source>
</evidence>
<dbReference type="EMBL" id="JAODUP010000492">
    <property type="protein sequence ID" value="KAK2148534.1"/>
    <property type="molecule type" value="Genomic_DNA"/>
</dbReference>